<dbReference type="InterPro" id="IPR001444">
    <property type="entry name" value="Flag_bb_rod_N"/>
</dbReference>
<evidence type="ECO:0000313" key="7">
    <source>
        <dbReference type="EMBL" id="SCB07007.1"/>
    </source>
</evidence>
<dbReference type="RefSeq" id="WP_092842874.1">
    <property type="nucleotide sequence ID" value="NZ_FMAH01000001.1"/>
</dbReference>
<evidence type="ECO:0000313" key="8">
    <source>
        <dbReference type="Proteomes" id="UP000199435"/>
    </source>
</evidence>
<dbReference type="NCBIfam" id="NF004653">
    <property type="entry name" value="PRK06003.1"/>
    <property type="match status" value="1"/>
</dbReference>
<dbReference type="STRING" id="411945.GA0061102_100112"/>
<dbReference type="GO" id="GO:0071973">
    <property type="term" value="P:bacterial-type flagellum-dependent cell motility"/>
    <property type="evidence" value="ECO:0007669"/>
    <property type="project" value="InterPro"/>
</dbReference>
<protein>
    <recommendedName>
        <fullName evidence="3">Flagellar basal body rod protein FlgB</fullName>
    </recommendedName>
</protein>
<evidence type="ECO:0000256" key="4">
    <source>
        <dbReference type="ARBA" id="ARBA00023143"/>
    </source>
</evidence>
<keyword evidence="7" id="KW-0969">Cilium</keyword>
<dbReference type="NCBIfam" id="TIGR01396">
    <property type="entry name" value="FlgB"/>
    <property type="match status" value="1"/>
</dbReference>
<dbReference type="Pfam" id="PF00460">
    <property type="entry name" value="Flg_bb_rod"/>
    <property type="match status" value="1"/>
</dbReference>
<accession>A0A1C3TUU3</accession>
<name>A0A1C3TUU3_9HYPH</name>
<keyword evidence="7" id="KW-0282">Flagellum</keyword>
<sequence>MQPIQLFDLASRQAEWLQARQEVVAGNIANANTPKYRSKDVTPFQAVLDNQNVTMARTDPAHLSGNDFSSSGNINVQEASLNQEIGVQESGNTVGLEDELSKSGEIKRQYGLNTALVSSFHRMMLMTVKP</sequence>
<keyword evidence="7" id="KW-0966">Cell projection</keyword>
<organism evidence="7 8">
    <name type="scientific">Rhizobium miluonense</name>
    <dbReference type="NCBI Taxonomy" id="411945"/>
    <lineage>
        <taxon>Bacteria</taxon>
        <taxon>Pseudomonadati</taxon>
        <taxon>Pseudomonadota</taxon>
        <taxon>Alphaproteobacteria</taxon>
        <taxon>Hyphomicrobiales</taxon>
        <taxon>Rhizobiaceae</taxon>
        <taxon>Rhizobium/Agrobacterium group</taxon>
        <taxon>Rhizobium</taxon>
    </lineage>
</organism>
<dbReference type="EMBL" id="FMAH01000001">
    <property type="protein sequence ID" value="SCB07007.1"/>
    <property type="molecule type" value="Genomic_DNA"/>
</dbReference>
<dbReference type="InterPro" id="IPR006300">
    <property type="entry name" value="FlgB"/>
</dbReference>
<feature type="domain" description="Flagellar basal body rod protein N-terminal" evidence="6">
    <location>
        <begin position="17"/>
        <end position="36"/>
    </location>
</feature>
<keyword evidence="4" id="KW-0975">Bacterial flagellum</keyword>
<evidence type="ECO:0000259" key="6">
    <source>
        <dbReference type="Pfam" id="PF00460"/>
    </source>
</evidence>
<evidence type="ECO:0000256" key="5">
    <source>
        <dbReference type="ARBA" id="ARBA00024934"/>
    </source>
</evidence>
<comment type="similarity">
    <text evidence="2">Belongs to the flagella basal body rod proteins family.</text>
</comment>
<gene>
    <name evidence="7" type="ORF">GA0061102_100112</name>
</gene>
<comment type="function">
    <text evidence="5">Structural component of flagellum, the bacterial motility apparatus. Part of the rod structure of flagellar basal body.</text>
</comment>
<comment type="subcellular location">
    <subcellularLocation>
        <location evidence="1">Bacterial flagellum basal body</location>
    </subcellularLocation>
</comment>
<keyword evidence="8" id="KW-1185">Reference proteome</keyword>
<dbReference type="AlphaFoldDB" id="A0A1C3TUU3"/>
<reference evidence="8" key="1">
    <citation type="submission" date="2016-08" db="EMBL/GenBank/DDBJ databases">
        <authorList>
            <person name="Varghese N."/>
            <person name="Submissions Spin"/>
        </authorList>
    </citation>
    <scope>NUCLEOTIDE SEQUENCE [LARGE SCALE GENOMIC DNA]</scope>
    <source>
        <strain evidence="8">HAMBI 2971</strain>
    </source>
</reference>
<evidence type="ECO:0000256" key="3">
    <source>
        <dbReference type="ARBA" id="ARBA00014376"/>
    </source>
</evidence>
<dbReference type="GO" id="GO:0030694">
    <property type="term" value="C:bacterial-type flagellum basal body, rod"/>
    <property type="evidence" value="ECO:0007669"/>
    <property type="project" value="InterPro"/>
</dbReference>
<evidence type="ECO:0000256" key="2">
    <source>
        <dbReference type="ARBA" id="ARBA00009677"/>
    </source>
</evidence>
<evidence type="ECO:0000256" key="1">
    <source>
        <dbReference type="ARBA" id="ARBA00004117"/>
    </source>
</evidence>
<dbReference type="Proteomes" id="UP000199435">
    <property type="component" value="Unassembled WGS sequence"/>
</dbReference>
<dbReference type="OrthoDB" id="9788334at2"/>
<proteinExistence type="inferred from homology"/>